<reference evidence="9 10" key="1">
    <citation type="submission" date="2022-10" db="EMBL/GenBank/DDBJ databases">
        <title>Description of Fervidibacillus gen. nov. in the family Fervidibacillaceae fam. nov. with two species, Fervidibacillus albus sp. nov., and Fervidibacillus halotolerans sp. nov., isolated from tidal flat sediments.</title>
        <authorList>
            <person name="Kwon K.K."/>
            <person name="Yang S.-H."/>
        </authorList>
    </citation>
    <scope>NUCLEOTIDE SEQUENCE [LARGE SCALE GENOMIC DNA]</scope>
    <source>
        <strain evidence="9 10">DSM 23332</strain>
    </source>
</reference>
<dbReference type="InterPro" id="IPR003439">
    <property type="entry name" value="ABC_transporter-like_ATP-bd"/>
</dbReference>
<keyword evidence="10" id="KW-1185">Reference proteome</keyword>
<dbReference type="GO" id="GO:0005524">
    <property type="term" value="F:ATP binding"/>
    <property type="evidence" value="ECO:0007669"/>
    <property type="project" value="UniProtKB-KW"/>
</dbReference>
<evidence type="ECO:0000259" key="8">
    <source>
        <dbReference type="PROSITE" id="PS50893"/>
    </source>
</evidence>
<keyword evidence="7" id="KW-0472">Membrane</keyword>
<dbReference type="PROSITE" id="PS00211">
    <property type="entry name" value="ABC_TRANSPORTER_1"/>
    <property type="match status" value="1"/>
</dbReference>
<keyword evidence="4 9" id="KW-0067">ATP-binding</keyword>
<keyword evidence="3" id="KW-0547">Nucleotide-binding</keyword>
<evidence type="ECO:0000256" key="1">
    <source>
        <dbReference type="ARBA" id="ARBA00022448"/>
    </source>
</evidence>
<sequence length="249" mass="27792">MITIHNVSKTYIQNNKTFKALDHISLSINRGDIYGIIGRSGAGKSTLLRLINLLEVPTSGSVIVNGQDLTKLKGKQLRIARQSIGMIFQQFNLVLNKTILDNVLIALELAKYPKSERYNRAMEVLNFVGLKEYVYKYPSQLSGGQKQRVGIARALANKPKILLCDEPTSALDPNTTAEILKVLQSINKNLGVTIVIVSHEMDVIKSICNRVTILDNGKVYETVEIEPKGIREHSHNPDWFLAQLRGGRD</sequence>
<evidence type="ECO:0000256" key="2">
    <source>
        <dbReference type="ARBA" id="ARBA00022475"/>
    </source>
</evidence>
<dbReference type="SMART" id="SM00382">
    <property type="entry name" value="AAA"/>
    <property type="match status" value="1"/>
</dbReference>
<evidence type="ECO:0000313" key="10">
    <source>
        <dbReference type="Proteomes" id="UP001208656"/>
    </source>
</evidence>
<evidence type="ECO:0000256" key="4">
    <source>
        <dbReference type="ARBA" id="ARBA00022840"/>
    </source>
</evidence>
<evidence type="ECO:0000256" key="6">
    <source>
        <dbReference type="ARBA" id="ARBA00022970"/>
    </source>
</evidence>
<protein>
    <submittedName>
        <fullName evidence="9">Methionine ABC transporter ATP-binding protein</fullName>
    </submittedName>
</protein>
<evidence type="ECO:0000313" key="9">
    <source>
        <dbReference type="EMBL" id="MCU9594214.1"/>
    </source>
</evidence>
<evidence type="ECO:0000256" key="7">
    <source>
        <dbReference type="ARBA" id="ARBA00023136"/>
    </source>
</evidence>
<dbReference type="EMBL" id="JAOUSE010000015">
    <property type="protein sequence ID" value="MCU9594214.1"/>
    <property type="molecule type" value="Genomic_DNA"/>
</dbReference>
<comment type="caution">
    <text evidence="9">The sequence shown here is derived from an EMBL/GenBank/DDBJ whole genome shotgun (WGS) entry which is preliminary data.</text>
</comment>
<keyword evidence="6" id="KW-0029">Amino-acid transport</keyword>
<dbReference type="Gene3D" id="3.40.50.300">
    <property type="entry name" value="P-loop containing nucleotide triphosphate hydrolases"/>
    <property type="match status" value="1"/>
</dbReference>
<dbReference type="InterPro" id="IPR003593">
    <property type="entry name" value="AAA+_ATPase"/>
</dbReference>
<dbReference type="CDD" id="cd03258">
    <property type="entry name" value="ABC_MetN_methionine_transporter"/>
    <property type="match status" value="1"/>
</dbReference>
<proteinExistence type="predicted"/>
<dbReference type="InterPro" id="IPR050086">
    <property type="entry name" value="MetN_ABC_transporter-like"/>
</dbReference>
<evidence type="ECO:0000256" key="3">
    <source>
        <dbReference type="ARBA" id="ARBA00022741"/>
    </source>
</evidence>
<feature type="domain" description="ABC transporter" evidence="8">
    <location>
        <begin position="2"/>
        <end position="241"/>
    </location>
</feature>
<dbReference type="PANTHER" id="PTHR43166:SF30">
    <property type="entry name" value="METHIONINE IMPORT ATP-BINDING PROTEIN METN"/>
    <property type="match status" value="1"/>
</dbReference>
<dbReference type="Pfam" id="PF00005">
    <property type="entry name" value="ABC_tran"/>
    <property type="match status" value="1"/>
</dbReference>
<evidence type="ECO:0000256" key="5">
    <source>
        <dbReference type="ARBA" id="ARBA00022967"/>
    </source>
</evidence>
<dbReference type="PANTHER" id="PTHR43166">
    <property type="entry name" value="AMINO ACID IMPORT ATP-BINDING PROTEIN"/>
    <property type="match status" value="1"/>
</dbReference>
<dbReference type="RefSeq" id="WP_263061432.1">
    <property type="nucleotide sequence ID" value="NZ_JAOUSE010000015.1"/>
</dbReference>
<dbReference type="InterPro" id="IPR027417">
    <property type="entry name" value="P-loop_NTPase"/>
</dbReference>
<dbReference type="Proteomes" id="UP001208656">
    <property type="component" value="Unassembled WGS sequence"/>
</dbReference>
<keyword evidence="5" id="KW-1278">Translocase</keyword>
<keyword evidence="2" id="KW-1003">Cell membrane</keyword>
<name>A0ABT2WEX9_9BACI</name>
<dbReference type="InterPro" id="IPR041701">
    <property type="entry name" value="MetN_ABC"/>
</dbReference>
<dbReference type="InterPro" id="IPR017871">
    <property type="entry name" value="ABC_transporter-like_CS"/>
</dbReference>
<accession>A0ABT2WEX9</accession>
<dbReference type="SUPFAM" id="SSF52540">
    <property type="entry name" value="P-loop containing nucleoside triphosphate hydrolases"/>
    <property type="match status" value="1"/>
</dbReference>
<organism evidence="9 10">
    <name type="scientific">Pallidibacillus thermolactis</name>
    <dbReference type="NCBI Taxonomy" id="251051"/>
    <lineage>
        <taxon>Bacteria</taxon>
        <taxon>Bacillati</taxon>
        <taxon>Bacillota</taxon>
        <taxon>Bacilli</taxon>
        <taxon>Bacillales</taxon>
        <taxon>Bacillaceae</taxon>
        <taxon>Pallidibacillus</taxon>
    </lineage>
</organism>
<gene>
    <name evidence="9" type="ORF">OEV82_07065</name>
</gene>
<keyword evidence="1" id="KW-0813">Transport</keyword>
<dbReference type="PROSITE" id="PS50893">
    <property type="entry name" value="ABC_TRANSPORTER_2"/>
    <property type="match status" value="1"/>
</dbReference>